<feature type="compositionally biased region" description="Polar residues" evidence="6">
    <location>
        <begin position="368"/>
        <end position="379"/>
    </location>
</feature>
<dbReference type="GeneID" id="92382450"/>
<dbReference type="InterPro" id="IPR011009">
    <property type="entry name" value="Kinase-like_dom_sf"/>
</dbReference>
<dbReference type="VEuPathDB" id="TriTrypDB:TEOVI_000851600"/>
<feature type="region of interest" description="Disordered" evidence="6">
    <location>
        <begin position="1"/>
        <end position="20"/>
    </location>
</feature>
<keyword evidence="3 4" id="KW-0067">ATP-binding</keyword>
<keyword evidence="2 4" id="KW-0547">Nucleotide-binding</keyword>
<keyword evidence="8" id="KW-0808">Transferase</keyword>
<organism evidence="8 9">
    <name type="scientific">Trypanosoma equiperdum</name>
    <dbReference type="NCBI Taxonomy" id="5694"/>
    <lineage>
        <taxon>Eukaryota</taxon>
        <taxon>Discoba</taxon>
        <taxon>Euglenozoa</taxon>
        <taxon>Kinetoplastea</taxon>
        <taxon>Metakinetoplastina</taxon>
        <taxon>Trypanosomatida</taxon>
        <taxon>Trypanosomatidae</taxon>
        <taxon>Trypanosoma</taxon>
    </lineage>
</organism>
<dbReference type="Gene3D" id="1.10.510.10">
    <property type="entry name" value="Transferase(Phosphotransferase) domain 1"/>
    <property type="match status" value="1"/>
</dbReference>
<evidence type="ECO:0000256" key="1">
    <source>
        <dbReference type="ARBA" id="ARBA00012513"/>
    </source>
</evidence>
<comment type="similarity">
    <text evidence="5">Belongs to the protein kinase superfamily.</text>
</comment>
<dbReference type="InterPro" id="IPR008271">
    <property type="entry name" value="Ser/Thr_kinase_AS"/>
</dbReference>
<dbReference type="RefSeq" id="XP_067078127.1">
    <property type="nucleotide sequence ID" value="XM_067222026.1"/>
</dbReference>
<keyword evidence="8" id="KW-0418">Kinase</keyword>
<accession>A0A1G4I4F2</accession>
<dbReference type="InterPro" id="IPR000719">
    <property type="entry name" value="Prot_kinase_dom"/>
</dbReference>
<protein>
    <recommendedName>
        <fullName evidence="1">non-specific serine/threonine protein kinase</fullName>
        <ecNumber evidence="1">2.7.11.1</ecNumber>
    </recommendedName>
</protein>
<dbReference type="InterPro" id="IPR017441">
    <property type="entry name" value="Protein_kinase_ATP_BS"/>
</dbReference>
<comment type="caution">
    <text evidence="8">The sequence shown here is derived from an EMBL/GenBank/DDBJ whole genome shotgun (WGS) entry which is preliminary data.</text>
</comment>
<evidence type="ECO:0000313" key="8">
    <source>
        <dbReference type="EMBL" id="SCU66715.1"/>
    </source>
</evidence>
<feature type="compositionally biased region" description="Basic and acidic residues" evidence="6">
    <location>
        <begin position="340"/>
        <end position="360"/>
    </location>
</feature>
<dbReference type="AlphaFoldDB" id="A0A1G4I4F2"/>
<dbReference type="PROSITE" id="PS00108">
    <property type="entry name" value="PROTEIN_KINASE_ST"/>
    <property type="match status" value="1"/>
</dbReference>
<dbReference type="GO" id="GO:0005524">
    <property type="term" value="F:ATP binding"/>
    <property type="evidence" value="ECO:0007669"/>
    <property type="project" value="UniProtKB-UniRule"/>
</dbReference>
<dbReference type="PROSITE" id="PS50011">
    <property type="entry name" value="PROTEIN_KINASE_DOM"/>
    <property type="match status" value="1"/>
</dbReference>
<dbReference type="EC" id="2.7.11.1" evidence="1"/>
<dbReference type="SMART" id="SM00220">
    <property type="entry name" value="S_TKc"/>
    <property type="match status" value="1"/>
</dbReference>
<gene>
    <name evidence="8" type="ORF">TEOVI_000851600</name>
</gene>
<dbReference type="Proteomes" id="UP000195570">
    <property type="component" value="Unassembled WGS sequence"/>
</dbReference>
<dbReference type="Pfam" id="PF00069">
    <property type="entry name" value="Pkinase"/>
    <property type="match status" value="1"/>
</dbReference>
<dbReference type="EMBL" id="CZPT02000602">
    <property type="protein sequence ID" value="SCU66715.1"/>
    <property type="molecule type" value="Genomic_DNA"/>
</dbReference>
<keyword evidence="5" id="KW-0723">Serine/threonine-protein kinase</keyword>
<sequence length="379" mass="42454">MTDVSLRPLTTHKSHRHSHNTGVLECQTILQGRFRLNGLLGKGGFGEVYAGVTVSTGEEVAVKIAPNRKRHVLAHEADVMRSIQSAVGNADPPGIPTLKFFGHDGDNTILVMSVHGPSLEKLRSEMGRLSLKTVVMLGMEMIDRIQFFHSTGFIHRDIKPGNFLMGVGKHAHEVYLIDFGLSTRHSHSGAWHRGRPTASKFVGTSWFASLRTHQGYAQSRRDDLEQLVYSLIYLHRGKLPWTELRHTDRTERTRAIAAAKENLSTAQICVCCPPQFEVLLTYVQKLKFDEIPRYEMCRNIIWSILHPSSAGPKPSLTYEWLTPERECETPKCVFPALRGSETKHGTKNDEVARNDSEAKKSLRRRMPTASSTSHTAGKG</sequence>
<evidence type="ECO:0000256" key="6">
    <source>
        <dbReference type="SAM" id="MobiDB-lite"/>
    </source>
</evidence>
<feature type="domain" description="Protein kinase" evidence="7">
    <location>
        <begin position="34"/>
        <end position="321"/>
    </location>
</feature>
<evidence type="ECO:0000256" key="4">
    <source>
        <dbReference type="PROSITE-ProRule" id="PRU10141"/>
    </source>
</evidence>
<dbReference type="PROSITE" id="PS00107">
    <property type="entry name" value="PROTEIN_KINASE_ATP"/>
    <property type="match status" value="1"/>
</dbReference>
<dbReference type="SUPFAM" id="SSF56112">
    <property type="entry name" value="Protein kinase-like (PK-like)"/>
    <property type="match status" value="1"/>
</dbReference>
<dbReference type="PANTHER" id="PTHR11909">
    <property type="entry name" value="CASEIN KINASE-RELATED"/>
    <property type="match status" value="1"/>
</dbReference>
<proteinExistence type="inferred from homology"/>
<evidence type="ECO:0000256" key="2">
    <source>
        <dbReference type="ARBA" id="ARBA00022741"/>
    </source>
</evidence>
<dbReference type="CDD" id="cd14016">
    <property type="entry name" value="STKc_CK1"/>
    <property type="match status" value="1"/>
</dbReference>
<feature type="binding site" evidence="4">
    <location>
        <position position="63"/>
    </location>
    <ligand>
        <name>ATP</name>
        <dbReference type="ChEBI" id="CHEBI:30616"/>
    </ligand>
</feature>
<feature type="compositionally biased region" description="Basic residues" evidence="6">
    <location>
        <begin position="10"/>
        <end position="19"/>
    </location>
</feature>
<evidence type="ECO:0000259" key="7">
    <source>
        <dbReference type="PROSITE" id="PS50011"/>
    </source>
</evidence>
<evidence type="ECO:0000256" key="5">
    <source>
        <dbReference type="RuleBase" id="RU000304"/>
    </source>
</evidence>
<evidence type="ECO:0000256" key="3">
    <source>
        <dbReference type="ARBA" id="ARBA00022840"/>
    </source>
</evidence>
<dbReference type="InterPro" id="IPR050235">
    <property type="entry name" value="CK1_Ser-Thr_kinase"/>
</dbReference>
<name>A0A1G4I4F2_TRYEQ</name>
<reference evidence="8" key="1">
    <citation type="submission" date="2016-09" db="EMBL/GenBank/DDBJ databases">
        <authorList>
            <person name="Hebert L."/>
            <person name="Moumen B."/>
        </authorList>
    </citation>
    <scope>NUCLEOTIDE SEQUENCE [LARGE SCALE GENOMIC DNA]</scope>
    <source>
        <strain evidence="8">OVI</strain>
    </source>
</reference>
<keyword evidence="9" id="KW-1185">Reference proteome</keyword>
<evidence type="ECO:0000313" key="9">
    <source>
        <dbReference type="Proteomes" id="UP000195570"/>
    </source>
</evidence>
<feature type="region of interest" description="Disordered" evidence="6">
    <location>
        <begin position="338"/>
        <end position="379"/>
    </location>
</feature>
<dbReference type="GO" id="GO:0004674">
    <property type="term" value="F:protein serine/threonine kinase activity"/>
    <property type="evidence" value="ECO:0007669"/>
    <property type="project" value="UniProtKB-KW"/>
</dbReference>